<evidence type="ECO:0000313" key="3">
    <source>
        <dbReference type="Proteomes" id="UP001215598"/>
    </source>
</evidence>
<proteinExistence type="predicted"/>
<feature type="region of interest" description="Disordered" evidence="1">
    <location>
        <begin position="1"/>
        <end position="28"/>
    </location>
</feature>
<keyword evidence="3" id="KW-1185">Reference proteome</keyword>
<evidence type="ECO:0000256" key="1">
    <source>
        <dbReference type="SAM" id="MobiDB-lite"/>
    </source>
</evidence>
<dbReference type="Proteomes" id="UP001215598">
    <property type="component" value="Unassembled WGS sequence"/>
</dbReference>
<organism evidence="2 3">
    <name type="scientific">Mycena metata</name>
    <dbReference type="NCBI Taxonomy" id="1033252"/>
    <lineage>
        <taxon>Eukaryota</taxon>
        <taxon>Fungi</taxon>
        <taxon>Dikarya</taxon>
        <taxon>Basidiomycota</taxon>
        <taxon>Agaricomycotina</taxon>
        <taxon>Agaricomycetes</taxon>
        <taxon>Agaricomycetidae</taxon>
        <taxon>Agaricales</taxon>
        <taxon>Marasmiineae</taxon>
        <taxon>Mycenaceae</taxon>
        <taxon>Mycena</taxon>
    </lineage>
</organism>
<reference evidence="2" key="1">
    <citation type="submission" date="2023-03" db="EMBL/GenBank/DDBJ databases">
        <title>Massive genome expansion in bonnet fungi (Mycena s.s.) driven by repeated elements and novel gene families across ecological guilds.</title>
        <authorList>
            <consortium name="Lawrence Berkeley National Laboratory"/>
            <person name="Harder C.B."/>
            <person name="Miyauchi S."/>
            <person name="Viragh M."/>
            <person name="Kuo A."/>
            <person name="Thoen E."/>
            <person name="Andreopoulos B."/>
            <person name="Lu D."/>
            <person name="Skrede I."/>
            <person name="Drula E."/>
            <person name="Henrissat B."/>
            <person name="Morin E."/>
            <person name="Kohler A."/>
            <person name="Barry K."/>
            <person name="LaButti K."/>
            <person name="Morin E."/>
            <person name="Salamov A."/>
            <person name="Lipzen A."/>
            <person name="Mereny Z."/>
            <person name="Hegedus B."/>
            <person name="Baldrian P."/>
            <person name="Stursova M."/>
            <person name="Weitz H."/>
            <person name="Taylor A."/>
            <person name="Grigoriev I.V."/>
            <person name="Nagy L.G."/>
            <person name="Martin F."/>
            <person name="Kauserud H."/>
        </authorList>
    </citation>
    <scope>NUCLEOTIDE SEQUENCE</scope>
    <source>
        <strain evidence="2">CBHHK182m</strain>
    </source>
</reference>
<evidence type="ECO:0000313" key="2">
    <source>
        <dbReference type="EMBL" id="KAJ7710112.1"/>
    </source>
</evidence>
<name>A0AAD7H2H5_9AGAR</name>
<sequence>MYRTARAKKHTESTKRDVGHHDHGDQNPPLQDKLYLAVGFSTVISGISTGGAKIAAILSHSLSGELIISMGALMLLVNFSQSRKGETPQNNTEVKGQRNLESLKILGVRVKQEIDGVVPRKLYGRKIEMWRRLGEMPCGRGCLPRLFNPGEKQNRKPIRYGKTHPPYHGSQCPTILACGARRNAINNWAEGLCIFGGEWPDGFEGPDQEHQPFPRNGGLSLSAHATHAAGNVRADIEVQSSRMRFRRVNVLCGTTTFASAFPGDGFQECNIIALAMIQHPSLYFACGTLTLKVDKINVVPSVPDTSKAGDGTLYNVYRKPLLIKSEFFAGMLALPNPAIPPIKLTENAKKWYQKAKDLGLGGTSDETAIGMPPQFSSWEIDMFLDFMYLQGWSTASPDVEKACTILKLSHYLVVETGMQYARFHLDNNDILGPVRRLELRFNYFIADWVTKAFDELMSVPINEIPTEDEKTIGWEAYRALAKAQAKVLDARLNLALRVPDMNHGNFCNTMSYCRSEWTKMWTGTDGDTPDKVSILREEEVLIDEAVQDLMRSRGIPFSKGE</sequence>
<dbReference type="AlphaFoldDB" id="A0AAD7H2H5"/>
<protein>
    <submittedName>
        <fullName evidence="2">Uncharacterized protein</fullName>
    </submittedName>
</protein>
<dbReference type="EMBL" id="JARKIB010000416">
    <property type="protein sequence ID" value="KAJ7710112.1"/>
    <property type="molecule type" value="Genomic_DNA"/>
</dbReference>
<gene>
    <name evidence="2" type="ORF">B0H16DRAFT_1703766</name>
</gene>
<comment type="caution">
    <text evidence="2">The sequence shown here is derived from an EMBL/GenBank/DDBJ whole genome shotgun (WGS) entry which is preliminary data.</text>
</comment>
<feature type="compositionally biased region" description="Basic and acidic residues" evidence="1">
    <location>
        <begin position="10"/>
        <end position="25"/>
    </location>
</feature>
<accession>A0AAD7H2H5</accession>